<comment type="catalytic activity">
    <reaction evidence="5">
        <text>[protein]-peptidylproline (omega=180) = [protein]-peptidylproline (omega=0)</text>
        <dbReference type="Rhea" id="RHEA:16237"/>
        <dbReference type="Rhea" id="RHEA-COMP:10747"/>
        <dbReference type="Rhea" id="RHEA-COMP:10748"/>
        <dbReference type="ChEBI" id="CHEBI:83833"/>
        <dbReference type="ChEBI" id="CHEBI:83834"/>
        <dbReference type="EC" id="5.2.1.8"/>
    </reaction>
</comment>
<dbReference type="InterPro" id="IPR029000">
    <property type="entry name" value="Cyclophilin-like_dom_sf"/>
</dbReference>
<dbReference type="CDD" id="cd01920">
    <property type="entry name" value="cyclophilin_EcCYP_like"/>
    <property type="match status" value="1"/>
</dbReference>
<dbReference type="InterPro" id="IPR002130">
    <property type="entry name" value="Cyclophilin-type_PPIase_dom"/>
</dbReference>
<comment type="caution">
    <text evidence="7">The sequence shown here is derived from an EMBL/GenBank/DDBJ whole genome shotgun (WGS) entry which is preliminary data.</text>
</comment>
<dbReference type="InterPro" id="IPR020892">
    <property type="entry name" value="Cyclophilin-type_PPIase_CS"/>
</dbReference>
<dbReference type="EMBL" id="JBBPCO010000014">
    <property type="protein sequence ID" value="MEK8090641.1"/>
    <property type="molecule type" value="Genomic_DNA"/>
</dbReference>
<keyword evidence="3 5" id="KW-0697">Rotamase</keyword>
<dbReference type="GO" id="GO:0016853">
    <property type="term" value="F:isomerase activity"/>
    <property type="evidence" value="ECO:0007669"/>
    <property type="project" value="UniProtKB-KW"/>
</dbReference>
<comment type="similarity">
    <text evidence="2 5">Belongs to the cyclophilin-type PPIase family.</text>
</comment>
<protein>
    <recommendedName>
        <fullName evidence="5">Peptidyl-prolyl cis-trans isomerase</fullName>
        <shortName evidence="5">PPIase</shortName>
        <ecNumber evidence="5">5.2.1.8</ecNumber>
    </recommendedName>
</protein>
<dbReference type="Proteomes" id="UP001446205">
    <property type="component" value="Unassembled WGS sequence"/>
</dbReference>
<dbReference type="InterPro" id="IPR024936">
    <property type="entry name" value="Cyclophilin-type_PPIase"/>
</dbReference>
<dbReference type="PRINTS" id="PR00153">
    <property type="entry name" value="CSAPPISMRASE"/>
</dbReference>
<dbReference type="Gene3D" id="2.40.100.10">
    <property type="entry name" value="Cyclophilin-like"/>
    <property type="match status" value="1"/>
</dbReference>
<gene>
    <name evidence="7" type="ORF">WOB96_12845</name>
</gene>
<dbReference type="RefSeq" id="WP_341371754.1">
    <property type="nucleotide sequence ID" value="NZ_JBBPCO010000014.1"/>
</dbReference>
<reference evidence="7 8" key="1">
    <citation type="submission" date="2024-04" db="EMBL/GenBank/DDBJ databases">
        <authorList>
            <person name="Abashina T."/>
            <person name="Shaikin A."/>
        </authorList>
    </citation>
    <scope>NUCLEOTIDE SEQUENCE [LARGE SCALE GENOMIC DNA]</scope>
    <source>
        <strain evidence="7 8">AAFK</strain>
    </source>
</reference>
<name>A0ABU9DAU0_9PROT</name>
<evidence type="ECO:0000256" key="3">
    <source>
        <dbReference type="ARBA" id="ARBA00023110"/>
    </source>
</evidence>
<proteinExistence type="inferred from homology"/>
<evidence type="ECO:0000256" key="2">
    <source>
        <dbReference type="ARBA" id="ARBA00007365"/>
    </source>
</evidence>
<dbReference type="PIRSF" id="PIRSF001467">
    <property type="entry name" value="Peptidylpro_ismrse"/>
    <property type="match status" value="1"/>
</dbReference>
<keyword evidence="4 5" id="KW-0413">Isomerase</keyword>
<evidence type="ECO:0000256" key="5">
    <source>
        <dbReference type="RuleBase" id="RU363019"/>
    </source>
</evidence>
<dbReference type="InterPro" id="IPR044665">
    <property type="entry name" value="E_coli_cyclophilin_A-like"/>
</dbReference>
<evidence type="ECO:0000313" key="7">
    <source>
        <dbReference type="EMBL" id="MEK8090641.1"/>
    </source>
</evidence>
<evidence type="ECO:0000256" key="1">
    <source>
        <dbReference type="ARBA" id="ARBA00002388"/>
    </source>
</evidence>
<keyword evidence="8" id="KW-1185">Reference proteome</keyword>
<organism evidence="7 8">
    <name type="scientific">Thermithiobacillus plumbiphilus</name>
    <dbReference type="NCBI Taxonomy" id="1729899"/>
    <lineage>
        <taxon>Bacteria</taxon>
        <taxon>Pseudomonadati</taxon>
        <taxon>Pseudomonadota</taxon>
        <taxon>Acidithiobacillia</taxon>
        <taxon>Acidithiobacillales</taxon>
        <taxon>Thermithiobacillaceae</taxon>
        <taxon>Thermithiobacillus</taxon>
    </lineage>
</organism>
<dbReference type="PROSITE" id="PS00170">
    <property type="entry name" value="CSA_PPIASE_1"/>
    <property type="match status" value="1"/>
</dbReference>
<dbReference type="EC" id="5.2.1.8" evidence="5"/>
<accession>A0ABU9DAU0</accession>
<evidence type="ECO:0000313" key="8">
    <source>
        <dbReference type="Proteomes" id="UP001446205"/>
    </source>
</evidence>
<evidence type="ECO:0000256" key="4">
    <source>
        <dbReference type="ARBA" id="ARBA00023235"/>
    </source>
</evidence>
<feature type="domain" description="PPIase cyclophilin-type" evidence="6">
    <location>
        <begin position="9"/>
        <end position="166"/>
    </location>
</feature>
<dbReference type="PANTHER" id="PTHR43246">
    <property type="entry name" value="PEPTIDYL-PROLYL CIS-TRANS ISOMERASE CYP38, CHLOROPLASTIC"/>
    <property type="match status" value="1"/>
</dbReference>
<sequence length="169" mass="18479">MPNPQVALHTNKGDIVLELDEAKAPKTVANFLEYVRSGHYNGTIFHRVINGFMIQGGGFDENMQQKDTRAPIENEADNGLKNDIGTIAMARTNDPHSASAQFFINVGNNDFLNHSGKTPQGWGYAVFGKVIEGMDVVNAIKDVPTGNKGFHQDVPKENVVIESAEIVNQ</sequence>
<evidence type="ECO:0000259" key="6">
    <source>
        <dbReference type="PROSITE" id="PS50072"/>
    </source>
</evidence>
<dbReference type="SUPFAM" id="SSF50891">
    <property type="entry name" value="Cyclophilin-like"/>
    <property type="match status" value="1"/>
</dbReference>
<dbReference type="PROSITE" id="PS50072">
    <property type="entry name" value="CSA_PPIASE_2"/>
    <property type="match status" value="1"/>
</dbReference>
<dbReference type="Pfam" id="PF00160">
    <property type="entry name" value="Pro_isomerase"/>
    <property type="match status" value="1"/>
</dbReference>
<comment type="function">
    <text evidence="1 5">PPIases accelerate the folding of proteins. It catalyzes the cis-trans isomerization of proline imidic peptide bonds in oligopeptides.</text>
</comment>